<dbReference type="Proteomes" id="UP000272400">
    <property type="component" value="Unassembled WGS sequence"/>
</dbReference>
<dbReference type="RefSeq" id="WP_123665984.1">
    <property type="nucleotide sequence ID" value="NZ_RJKE01000001.1"/>
</dbReference>
<sequence length="174" mass="18611">MPDADALLRRIEATPELAELLAWPADFDLARRDPVEELRLPSGLALTPVAGDGAGGTFFLCGPDGAIRPVLYADSEGQAALIAADLPEAVALVAAHPYWRDLLHGHPAAELEAEFADDDPDFPETRARLLALLEVDPPSAEDALARLRAAVARTVPDFVPFATHPEGKTSYELL</sequence>
<comment type="caution">
    <text evidence="1">The sequence shown here is derived from an EMBL/GenBank/DDBJ whole genome shotgun (WGS) entry which is preliminary data.</text>
</comment>
<protein>
    <submittedName>
        <fullName evidence="1">Uncharacterized protein</fullName>
    </submittedName>
</protein>
<accession>A0A3N1CZ82</accession>
<proteinExistence type="predicted"/>
<dbReference type="OrthoDB" id="4541168at2"/>
<reference evidence="1 2" key="1">
    <citation type="submission" date="2018-11" db="EMBL/GenBank/DDBJ databases">
        <title>Sequencing the genomes of 1000 actinobacteria strains.</title>
        <authorList>
            <person name="Klenk H.-P."/>
        </authorList>
    </citation>
    <scope>NUCLEOTIDE SEQUENCE [LARGE SCALE GENOMIC DNA]</scope>
    <source>
        <strain evidence="1 2">DSM 44254</strain>
    </source>
</reference>
<dbReference type="AlphaFoldDB" id="A0A3N1CZ82"/>
<keyword evidence="2" id="KW-1185">Reference proteome</keyword>
<gene>
    <name evidence="1" type="ORF">EDD29_4173</name>
</gene>
<evidence type="ECO:0000313" key="1">
    <source>
        <dbReference type="EMBL" id="ROO86600.1"/>
    </source>
</evidence>
<evidence type="ECO:0000313" key="2">
    <source>
        <dbReference type="Proteomes" id="UP000272400"/>
    </source>
</evidence>
<organism evidence="1 2">
    <name type="scientific">Actinocorallia herbida</name>
    <dbReference type="NCBI Taxonomy" id="58109"/>
    <lineage>
        <taxon>Bacteria</taxon>
        <taxon>Bacillati</taxon>
        <taxon>Actinomycetota</taxon>
        <taxon>Actinomycetes</taxon>
        <taxon>Streptosporangiales</taxon>
        <taxon>Thermomonosporaceae</taxon>
        <taxon>Actinocorallia</taxon>
    </lineage>
</organism>
<dbReference type="EMBL" id="RJKE01000001">
    <property type="protein sequence ID" value="ROO86600.1"/>
    <property type="molecule type" value="Genomic_DNA"/>
</dbReference>
<name>A0A3N1CZ82_9ACTN</name>